<gene>
    <name evidence="1" type="ORF">LCGC14_2221340</name>
</gene>
<proteinExistence type="predicted"/>
<evidence type="ECO:0000313" key="1">
    <source>
        <dbReference type="EMBL" id="KKL58834.1"/>
    </source>
</evidence>
<dbReference type="AlphaFoldDB" id="A0A0F9DB03"/>
<sequence length="49" mass="5738">MQIPDPIEKMEMMAERWADKYIKGNMFECFCGKMCKINDGQSIDDNPYA</sequence>
<dbReference type="EMBL" id="LAZR01029683">
    <property type="protein sequence ID" value="KKL58834.1"/>
    <property type="molecule type" value="Genomic_DNA"/>
</dbReference>
<feature type="non-terminal residue" evidence="1">
    <location>
        <position position="49"/>
    </location>
</feature>
<organism evidence="1">
    <name type="scientific">marine sediment metagenome</name>
    <dbReference type="NCBI Taxonomy" id="412755"/>
    <lineage>
        <taxon>unclassified sequences</taxon>
        <taxon>metagenomes</taxon>
        <taxon>ecological metagenomes</taxon>
    </lineage>
</organism>
<protein>
    <submittedName>
        <fullName evidence="1">Uncharacterized protein</fullName>
    </submittedName>
</protein>
<reference evidence="1" key="1">
    <citation type="journal article" date="2015" name="Nature">
        <title>Complex archaea that bridge the gap between prokaryotes and eukaryotes.</title>
        <authorList>
            <person name="Spang A."/>
            <person name="Saw J.H."/>
            <person name="Jorgensen S.L."/>
            <person name="Zaremba-Niedzwiedzka K."/>
            <person name="Martijn J."/>
            <person name="Lind A.E."/>
            <person name="van Eijk R."/>
            <person name="Schleper C."/>
            <person name="Guy L."/>
            <person name="Ettema T.J."/>
        </authorList>
    </citation>
    <scope>NUCLEOTIDE SEQUENCE</scope>
</reference>
<accession>A0A0F9DB03</accession>
<name>A0A0F9DB03_9ZZZZ</name>
<comment type="caution">
    <text evidence="1">The sequence shown here is derived from an EMBL/GenBank/DDBJ whole genome shotgun (WGS) entry which is preliminary data.</text>
</comment>